<dbReference type="HAMAP" id="MF_01477">
    <property type="entry name" value="Iojap_RsfS"/>
    <property type="match status" value="1"/>
</dbReference>
<dbReference type="Gene3D" id="3.30.460.10">
    <property type="entry name" value="Beta Polymerase, domain 2"/>
    <property type="match status" value="1"/>
</dbReference>
<comment type="subcellular location">
    <subcellularLocation>
        <location evidence="2">Cytoplasm</location>
    </subcellularLocation>
</comment>
<comment type="function">
    <text evidence="2">Functions as a ribosomal silencing factor. Interacts with ribosomal protein uL14 (rplN), blocking formation of intersubunit bridge B8. Prevents association of the 30S and 50S ribosomal subunits and the formation of functional ribosomes, thus repressing translation.</text>
</comment>
<dbReference type="RefSeq" id="WP_193866827.1">
    <property type="nucleotide sequence ID" value="NZ_JADEYR010000020.1"/>
</dbReference>
<sequence length="132" mass="14655">MSAPDESLDLARVAGRAAADKLANEVIGLDVSEQVVITDVFLVCSGDSERQVSAIVDGVEEALLKERRRKPLRREGERDARWVLLDYGDIVVHVQHAEDRAFYALERLWRDAPVIDLQLDQAATGESTSDPQ</sequence>
<proteinExistence type="inferred from homology"/>
<comment type="caution">
    <text evidence="3">The sequence shown here is derived from an EMBL/GenBank/DDBJ whole genome shotgun (WGS) entry which is preliminary data.</text>
</comment>
<keyword evidence="2" id="KW-0963">Cytoplasm</keyword>
<dbReference type="PANTHER" id="PTHR21043">
    <property type="entry name" value="IOJAP SUPERFAMILY ORTHOLOG"/>
    <property type="match status" value="1"/>
</dbReference>
<evidence type="ECO:0000313" key="4">
    <source>
        <dbReference type="Proteomes" id="UP000644727"/>
    </source>
</evidence>
<evidence type="ECO:0000256" key="2">
    <source>
        <dbReference type="HAMAP-Rule" id="MF_01477"/>
    </source>
</evidence>
<keyword evidence="2" id="KW-0678">Repressor</keyword>
<dbReference type="Pfam" id="PF02410">
    <property type="entry name" value="RsfS"/>
    <property type="match status" value="1"/>
</dbReference>
<dbReference type="InterPro" id="IPR043519">
    <property type="entry name" value="NT_sf"/>
</dbReference>
<keyword evidence="2" id="KW-0810">Translation regulation</keyword>
<dbReference type="SUPFAM" id="SSF81301">
    <property type="entry name" value="Nucleotidyltransferase"/>
    <property type="match status" value="1"/>
</dbReference>
<organism evidence="3 4">
    <name type="scientific">Brachybacterium epidermidis</name>
    <dbReference type="NCBI Taxonomy" id="2781983"/>
    <lineage>
        <taxon>Bacteria</taxon>
        <taxon>Bacillati</taxon>
        <taxon>Actinomycetota</taxon>
        <taxon>Actinomycetes</taxon>
        <taxon>Micrococcales</taxon>
        <taxon>Dermabacteraceae</taxon>
        <taxon>Brachybacterium</taxon>
    </lineage>
</organism>
<comment type="similarity">
    <text evidence="1 2">Belongs to the Iojap/RsfS family.</text>
</comment>
<evidence type="ECO:0000256" key="1">
    <source>
        <dbReference type="ARBA" id="ARBA00010574"/>
    </source>
</evidence>
<dbReference type="PANTHER" id="PTHR21043:SF0">
    <property type="entry name" value="MITOCHONDRIAL ASSEMBLY OF RIBOSOMAL LARGE SUBUNIT PROTEIN 1"/>
    <property type="match status" value="1"/>
</dbReference>
<reference evidence="3 4" key="1">
    <citation type="submission" date="2020-10" db="EMBL/GenBank/DDBJ databases">
        <title>Draft genome and description of Brachybacterium epidermidis sp nov.</title>
        <authorList>
            <person name="Boxberger M."/>
            <person name="La Scola B."/>
        </authorList>
    </citation>
    <scope>NUCLEOTIDE SEQUENCE [LARGE SCALE GENOMIC DNA]</scope>
    <source>
        <strain evidence="3 4">Marseille-Q2903</strain>
    </source>
</reference>
<accession>A0ABR9W3R9</accession>
<name>A0ABR9W3R9_9MICO</name>
<dbReference type="InterPro" id="IPR004394">
    <property type="entry name" value="Iojap/RsfS/C7orf30"/>
</dbReference>
<comment type="subunit">
    <text evidence="2">Interacts with ribosomal protein uL14 (rplN).</text>
</comment>
<dbReference type="Proteomes" id="UP000644727">
    <property type="component" value="Unassembled WGS sequence"/>
</dbReference>
<gene>
    <name evidence="2 3" type="primary">rsfS</name>
    <name evidence="3" type="ORF">IOE58_13205</name>
</gene>
<dbReference type="NCBIfam" id="TIGR00090">
    <property type="entry name" value="rsfS_iojap_ybeB"/>
    <property type="match status" value="1"/>
</dbReference>
<evidence type="ECO:0000313" key="3">
    <source>
        <dbReference type="EMBL" id="MBE9405094.1"/>
    </source>
</evidence>
<dbReference type="EMBL" id="JADEYR010000020">
    <property type="protein sequence ID" value="MBE9405094.1"/>
    <property type="molecule type" value="Genomic_DNA"/>
</dbReference>
<protein>
    <recommendedName>
        <fullName evidence="2">Ribosomal silencing factor RsfS</fullName>
    </recommendedName>
</protein>
<keyword evidence="4" id="KW-1185">Reference proteome</keyword>